<dbReference type="EMBL" id="PKUS01000018">
    <property type="protein sequence ID" value="PLW68154.1"/>
    <property type="molecule type" value="Genomic_DNA"/>
</dbReference>
<name>A0A2N5X0Z1_9GAMM</name>
<gene>
    <name evidence="2" type="ORF">C0039_13240</name>
</gene>
<sequence>MTEQEPAYGYTHGLAIHEAVGRMIGYKQQELTYDEVLDCAIEQAESRYQAAVDDQASPEEQQDARERLNQLKQTRAKAMAWNNELNTAADDIAQGLSHPSLVLCSIAYHDKLPRFTIESLHRWAEIDHGLEIPEWASPWDHSPGQDRAGTTTPSPYPSPTQSATWGSVEITFCAHDKILVSGVWDKPRKLDLIGTGLNDRRFNRLNMAGTALLGLAQHTCIQQEGNCIEGGISKKVASDLRKALREITGIDSDPFYKYNQADGWKPKFTVSDRRRTADERAKEKAVHTSYDDRFHGQTTSDEYTFEEEEDEAGRYIREHG</sequence>
<dbReference type="RefSeq" id="WP_101518322.1">
    <property type="nucleotide sequence ID" value="NZ_PKUS01000018.1"/>
</dbReference>
<dbReference type="Proteomes" id="UP000235005">
    <property type="component" value="Unassembled WGS sequence"/>
</dbReference>
<evidence type="ECO:0000313" key="3">
    <source>
        <dbReference type="Proteomes" id="UP000235005"/>
    </source>
</evidence>
<organism evidence="2 3">
    <name type="scientific">Pseudohalioglobus lutimaris</name>
    <dbReference type="NCBI Taxonomy" id="1737061"/>
    <lineage>
        <taxon>Bacteria</taxon>
        <taxon>Pseudomonadati</taxon>
        <taxon>Pseudomonadota</taxon>
        <taxon>Gammaproteobacteria</taxon>
        <taxon>Cellvibrionales</taxon>
        <taxon>Halieaceae</taxon>
        <taxon>Pseudohalioglobus</taxon>
    </lineage>
</organism>
<keyword evidence="3" id="KW-1185">Reference proteome</keyword>
<dbReference type="AlphaFoldDB" id="A0A2N5X0Z1"/>
<accession>A0A2N5X0Z1</accession>
<evidence type="ECO:0000256" key="1">
    <source>
        <dbReference type="SAM" id="MobiDB-lite"/>
    </source>
</evidence>
<feature type="region of interest" description="Disordered" evidence="1">
    <location>
        <begin position="137"/>
        <end position="161"/>
    </location>
</feature>
<dbReference type="OrthoDB" id="10020074at2"/>
<reference evidence="2 3" key="1">
    <citation type="submission" date="2018-01" db="EMBL/GenBank/DDBJ databases">
        <title>The draft genome sequence of Halioglobus lutimaris HF004.</title>
        <authorList>
            <person name="Du Z.-J."/>
            <person name="Shi M.-J."/>
        </authorList>
    </citation>
    <scope>NUCLEOTIDE SEQUENCE [LARGE SCALE GENOMIC DNA]</scope>
    <source>
        <strain evidence="2 3">HF004</strain>
    </source>
</reference>
<proteinExistence type="predicted"/>
<evidence type="ECO:0000313" key="2">
    <source>
        <dbReference type="EMBL" id="PLW68154.1"/>
    </source>
</evidence>
<protein>
    <submittedName>
        <fullName evidence="2">Uncharacterized protein</fullName>
    </submittedName>
</protein>
<comment type="caution">
    <text evidence="2">The sequence shown here is derived from an EMBL/GenBank/DDBJ whole genome shotgun (WGS) entry which is preliminary data.</text>
</comment>
<feature type="region of interest" description="Disordered" evidence="1">
    <location>
        <begin position="296"/>
        <end position="320"/>
    </location>
</feature>